<name>A0A5C6D490_9BACT</name>
<feature type="chain" id="PRO_5022907433" evidence="3">
    <location>
        <begin position="24"/>
        <end position="516"/>
    </location>
</feature>
<dbReference type="OrthoDB" id="9762324at2"/>
<protein>
    <submittedName>
        <fullName evidence="5">Choline-sulfatase</fullName>
        <ecNumber evidence="5">3.1.6.6</ecNumber>
    </submittedName>
</protein>
<dbReference type="InterPro" id="IPR017850">
    <property type="entry name" value="Alkaline_phosphatase_core_sf"/>
</dbReference>
<gene>
    <name evidence="5" type="primary">betC_33</name>
    <name evidence="5" type="ORF">Poly41_66190</name>
</gene>
<evidence type="ECO:0000256" key="3">
    <source>
        <dbReference type="SAM" id="SignalP"/>
    </source>
</evidence>
<accession>A0A5C6D490</accession>
<evidence type="ECO:0000259" key="4">
    <source>
        <dbReference type="Pfam" id="PF00884"/>
    </source>
</evidence>
<proteinExistence type="inferred from homology"/>
<dbReference type="AlphaFoldDB" id="A0A5C6D490"/>
<keyword evidence="3" id="KW-0732">Signal</keyword>
<dbReference type="CDD" id="cd16027">
    <property type="entry name" value="SGSH"/>
    <property type="match status" value="1"/>
</dbReference>
<keyword evidence="6" id="KW-1185">Reference proteome</keyword>
<dbReference type="InterPro" id="IPR050738">
    <property type="entry name" value="Sulfatase"/>
</dbReference>
<comment type="similarity">
    <text evidence="1">Belongs to the sulfatase family.</text>
</comment>
<evidence type="ECO:0000256" key="2">
    <source>
        <dbReference type="ARBA" id="ARBA00022801"/>
    </source>
</evidence>
<feature type="signal peptide" evidence="3">
    <location>
        <begin position="1"/>
        <end position="23"/>
    </location>
</feature>
<dbReference type="PANTHER" id="PTHR42693">
    <property type="entry name" value="ARYLSULFATASE FAMILY MEMBER"/>
    <property type="match status" value="1"/>
</dbReference>
<dbReference type="Gene3D" id="3.40.720.10">
    <property type="entry name" value="Alkaline Phosphatase, subunit A"/>
    <property type="match status" value="1"/>
</dbReference>
<dbReference type="GO" id="GO:0004065">
    <property type="term" value="F:arylsulfatase activity"/>
    <property type="evidence" value="ECO:0007669"/>
    <property type="project" value="TreeGrafter"/>
</dbReference>
<dbReference type="EMBL" id="SJPV01000021">
    <property type="protein sequence ID" value="TWU30714.1"/>
    <property type="molecule type" value="Genomic_DNA"/>
</dbReference>
<reference evidence="5 6" key="1">
    <citation type="submission" date="2019-02" db="EMBL/GenBank/DDBJ databases">
        <title>Deep-cultivation of Planctomycetes and their phenomic and genomic characterization uncovers novel biology.</title>
        <authorList>
            <person name="Wiegand S."/>
            <person name="Jogler M."/>
            <person name="Boedeker C."/>
            <person name="Pinto D."/>
            <person name="Vollmers J."/>
            <person name="Rivas-Marin E."/>
            <person name="Kohn T."/>
            <person name="Peeters S.H."/>
            <person name="Heuer A."/>
            <person name="Rast P."/>
            <person name="Oberbeckmann S."/>
            <person name="Bunk B."/>
            <person name="Jeske O."/>
            <person name="Meyerdierks A."/>
            <person name="Storesund J.E."/>
            <person name="Kallscheuer N."/>
            <person name="Luecker S."/>
            <person name="Lage O.M."/>
            <person name="Pohl T."/>
            <person name="Merkel B.J."/>
            <person name="Hornburger P."/>
            <person name="Mueller R.-W."/>
            <person name="Bruemmer F."/>
            <person name="Labrenz M."/>
            <person name="Spormann A.M."/>
            <person name="Op Den Camp H."/>
            <person name="Overmann J."/>
            <person name="Amann R."/>
            <person name="Jetten M.S.M."/>
            <person name="Mascher T."/>
            <person name="Medema M.H."/>
            <person name="Devos D.P."/>
            <person name="Kaster A.-K."/>
            <person name="Ovreas L."/>
            <person name="Rohde M."/>
            <person name="Galperin M.Y."/>
            <person name="Jogler C."/>
        </authorList>
    </citation>
    <scope>NUCLEOTIDE SEQUENCE [LARGE SCALE GENOMIC DNA]</scope>
    <source>
        <strain evidence="5 6">Poly41</strain>
    </source>
</reference>
<dbReference type="InterPro" id="IPR000917">
    <property type="entry name" value="Sulfatase_N"/>
</dbReference>
<dbReference type="RefSeq" id="WP_146531292.1">
    <property type="nucleotide sequence ID" value="NZ_SJPV01000021.1"/>
</dbReference>
<feature type="domain" description="Sulfatase N-terminal" evidence="4">
    <location>
        <begin position="26"/>
        <end position="305"/>
    </location>
</feature>
<dbReference type="PANTHER" id="PTHR42693:SF53">
    <property type="entry name" value="ENDO-4-O-SULFATASE"/>
    <property type="match status" value="1"/>
</dbReference>
<comment type="caution">
    <text evidence="5">The sequence shown here is derived from an EMBL/GenBank/DDBJ whole genome shotgun (WGS) entry which is preliminary data.</text>
</comment>
<dbReference type="Pfam" id="PF00884">
    <property type="entry name" value="Sulfatase"/>
    <property type="match status" value="1"/>
</dbReference>
<sequence precursor="true">MNRCFLSRLLCFAVMFSAGVTDAAQPNILLIVSEDNGPELGCYGDVYARTPNLDKLADEGIRFNRAFVAQAGCSQSRASFLTGLYPHQHGQIGLATWGFRMYREDTPNLPRSLKAAGYRTGIIGKLHINPESAFPFDFHEIPTANFSRKDLSNYANYAGTFFQAADEPFFLSVNYPDAHDPWIRQVDGLPKSPQTGSEVKAMAYMGIDPPEMRAMVADYYNCISRLDSLIGDLLSTLEQSGKAENTIVIYIGDHGADMLRGKRTSYEGGVRVPMIMRWPNQINPHVEEALVSTVDLMPTVLEAAKASPVAGLPGRSLQPLMSGEPVTWRNHLFTEYHTHAAAPNYHPQRAVRNDQYKLIENLLPDTLNPDYANTIRKLEADATSRGEKGFSGGLHNAIANATAEVVAAYALMETPPRYELYDLQNDPYEFHNLATSPEYAATLVDLQDQLTHWREQTKDPLLDPKSLQRLTAEVTAVTNKSEGKSTQWGYVDYFFGKESNPTAVESSKKKKGKKKQ</sequence>
<dbReference type="GO" id="GO:0047753">
    <property type="term" value="F:choline-sulfatase activity"/>
    <property type="evidence" value="ECO:0007669"/>
    <property type="project" value="UniProtKB-EC"/>
</dbReference>
<dbReference type="SUPFAM" id="SSF53649">
    <property type="entry name" value="Alkaline phosphatase-like"/>
    <property type="match status" value="1"/>
</dbReference>
<evidence type="ECO:0000313" key="6">
    <source>
        <dbReference type="Proteomes" id="UP000319143"/>
    </source>
</evidence>
<dbReference type="Proteomes" id="UP000319143">
    <property type="component" value="Unassembled WGS sequence"/>
</dbReference>
<evidence type="ECO:0000256" key="1">
    <source>
        <dbReference type="ARBA" id="ARBA00008779"/>
    </source>
</evidence>
<organism evidence="5 6">
    <name type="scientific">Novipirellula artificiosorum</name>
    <dbReference type="NCBI Taxonomy" id="2528016"/>
    <lineage>
        <taxon>Bacteria</taxon>
        <taxon>Pseudomonadati</taxon>
        <taxon>Planctomycetota</taxon>
        <taxon>Planctomycetia</taxon>
        <taxon>Pirellulales</taxon>
        <taxon>Pirellulaceae</taxon>
        <taxon>Novipirellula</taxon>
    </lineage>
</organism>
<keyword evidence="2 5" id="KW-0378">Hydrolase</keyword>
<evidence type="ECO:0000313" key="5">
    <source>
        <dbReference type="EMBL" id="TWU30714.1"/>
    </source>
</evidence>
<dbReference type="EC" id="3.1.6.6" evidence="5"/>